<protein>
    <recommendedName>
        <fullName evidence="3">Lipopolysaccharide biosynthesis protein</fullName>
    </recommendedName>
</protein>
<gene>
    <name evidence="1" type="ORF">SAMN05444371_1741</name>
</gene>
<organism evidence="1 2">
    <name type="scientific">Epilithonimonas mollis</name>
    <dbReference type="NCBI Taxonomy" id="216903"/>
    <lineage>
        <taxon>Bacteria</taxon>
        <taxon>Pseudomonadati</taxon>
        <taxon>Bacteroidota</taxon>
        <taxon>Flavobacteriia</taxon>
        <taxon>Flavobacteriales</taxon>
        <taxon>Weeksellaceae</taxon>
        <taxon>Chryseobacterium group</taxon>
        <taxon>Epilithonimonas</taxon>
    </lineage>
</organism>
<dbReference type="STRING" id="216903.SAMN05444371_1741"/>
<evidence type="ECO:0000313" key="2">
    <source>
        <dbReference type="Proteomes" id="UP000184498"/>
    </source>
</evidence>
<name>A0A1M6R8E2_9FLAO</name>
<dbReference type="EMBL" id="FRAM01000002">
    <property type="protein sequence ID" value="SHK28731.1"/>
    <property type="molecule type" value="Genomic_DNA"/>
</dbReference>
<dbReference type="AlphaFoldDB" id="A0A1M6R8E2"/>
<dbReference type="Proteomes" id="UP000184498">
    <property type="component" value="Unassembled WGS sequence"/>
</dbReference>
<evidence type="ECO:0008006" key="3">
    <source>
        <dbReference type="Google" id="ProtNLM"/>
    </source>
</evidence>
<reference evidence="2" key="1">
    <citation type="submission" date="2016-11" db="EMBL/GenBank/DDBJ databases">
        <authorList>
            <person name="Varghese N."/>
            <person name="Submissions S."/>
        </authorList>
    </citation>
    <scope>NUCLEOTIDE SEQUENCE [LARGE SCALE GENOMIC DNA]</scope>
    <source>
        <strain evidence="2">DSM 18016</strain>
    </source>
</reference>
<keyword evidence="2" id="KW-1185">Reference proteome</keyword>
<evidence type="ECO:0000313" key="1">
    <source>
        <dbReference type="EMBL" id="SHK28731.1"/>
    </source>
</evidence>
<sequence length="337" mass="40399">MKLLYINKNINLSQPIIAQLNKMGFEVDVLIESLPKPSDRFSVFDRFFNIFSRVILKDKFYFLNKEKKRFQAYAEKKLKKKTYDYALFMRADMYPASLIRKVRKQSRMMVNYQWDGLDMYPGIFDFIPFFDRFFVFDSFDIQKYPQYHFLPLTNFHYNENHVKTDTKFDFFYVGVGLEERIRWTHNLKKFCDENGLKLKAIMTIPDFREEKITDSVSLQHNGISLKENDAYASNAKTVIDYKLKNHNGASFRVFECMAREQKLISNNPNLKDYDFYHPDNIFFTDFEDFTGLGEFLEKPYHKLDQKIVEKYSIGNWLKYALDFGEYEPIDLPLWKSS</sequence>
<proteinExistence type="predicted"/>
<accession>A0A1M6R8E2</accession>